<dbReference type="PANTHER" id="PTHR47978">
    <property type="match status" value="1"/>
</dbReference>
<dbReference type="SMART" id="SM00175">
    <property type="entry name" value="RAB"/>
    <property type="match status" value="1"/>
</dbReference>
<reference evidence="3 4" key="1">
    <citation type="journal article" date="2023" name="BMC Biol.">
        <title>The compact genome of the sponge Oopsacas minuta (Hexactinellida) is lacking key metazoan core genes.</title>
        <authorList>
            <person name="Santini S."/>
            <person name="Schenkelaars Q."/>
            <person name="Jourda C."/>
            <person name="Duchesne M."/>
            <person name="Belahbib H."/>
            <person name="Rocher C."/>
            <person name="Selva M."/>
            <person name="Riesgo A."/>
            <person name="Vervoort M."/>
            <person name="Leys S.P."/>
            <person name="Kodjabachian L."/>
            <person name="Le Bivic A."/>
            <person name="Borchiellini C."/>
            <person name="Claverie J.M."/>
            <person name="Renard E."/>
        </authorList>
    </citation>
    <scope>NUCLEOTIDE SEQUENCE [LARGE SCALE GENOMIC DNA]</scope>
    <source>
        <strain evidence="3">SPO-2</strain>
    </source>
</reference>
<dbReference type="GO" id="GO:0005525">
    <property type="term" value="F:GTP binding"/>
    <property type="evidence" value="ECO:0007669"/>
    <property type="project" value="InterPro"/>
</dbReference>
<accession>A0AAV7JQL9</accession>
<dbReference type="InterPro" id="IPR029006">
    <property type="entry name" value="ADF-H/Gelsolin-like_dom_sf"/>
</dbReference>
<dbReference type="InterPro" id="IPR001806">
    <property type="entry name" value="Small_GTPase"/>
</dbReference>
<proteinExistence type="inferred from homology"/>
<gene>
    <name evidence="3" type="ORF">LOD99_5578</name>
</gene>
<dbReference type="PRINTS" id="PR00449">
    <property type="entry name" value="RASTRNSFRMNG"/>
</dbReference>
<dbReference type="SMART" id="SM00173">
    <property type="entry name" value="RAS"/>
    <property type="match status" value="1"/>
</dbReference>
<name>A0AAV7JQL9_9METZ</name>
<organism evidence="3 4">
    <name type="scientific">Oopsacas minuta</name>
    <dbReference type="NCBI Taxonomy" id="111878"/>
    <lineage>
        <taxon>Eukaryota</taxon>
        <taxon>Metazoa</taxon>
        <taxon>Porifera</taxon>
        <taxon>Hexactinellida</taxon>
        <taxon>Hexasterophora</taxon>
        <taxon>Lyssacinosida</taxon>
        <taxon>Leucopsacidae</taxon>
        <taxon>Oopsacas</taxon>
    </lineage>
</organism>
<evidence type="ECO:0000313" key="3">
    <source>
        <dbReference type="EMBL" id="KAI6651001.1"/>
    </source>
</evidence>
<comment type="caution">
    <text evidence="3">The sequence shown here is derived from an EMBL/GenBank/DDBJ whole genome shotgun (WGS) entry which is preliminary data.</text>
</comment>
<dbReference type="CDD" id="cd00154">
    <property type="entry name" value="Rab"/>
    <property type="match status" value="1"/>
</dbReference>
<dbReference type="SUPFAM" id="SSF52540">
    <property type="entry name" value="P-loop containing nucleoside triphosphate hydrolases"/>
    <property type="match status" value="1"/>
</dbReference>
<dbReference type="SUPFAM" id="SSF55753">
    <property type="entry name" value="Actin depolymerizing proteins"/>
    <property type="match status" value="1"/>
</dbReference>
<dbReference type="NCBIfam" id="TIGR00231">
    <property type="entry name" value="small_GTP"/>
    <property type="match status" value="1"/>
</dbReference>
<dbReference type="Gene3D" id="3.40.50.300">
    <property type="entry name" value="P-loop containing nucleotide triphosphate hydrolases"/>
    <property type="match status" value="1"/>
</dbReference>
<keyword evidence="4" id="KW-1185">Reference proteome</keyword>
<comment type="similarity">
    <text evidence="1">Belongs to the small GTPase superfamily. Rab family.</text>
</comment>
<dbReference type="SMART" id="SM00174">
    <property type="entry name" value="RHO"/>
    <property type="match status" value="1"/>
</dbReference>
<dbReference type="EMBL" id="JAKMXF010000308">
    <property type="protein sequence ID" value="KAI6651001.1"/>
    <property type="molecule type" value="Genomic_DNA"/>
</dbReference>
<dbReference type="PROSITE" id="PS51419">
    <property type="entry name" value="RAB"/>
    <property type="match status" value="1"/>
</dbReference>
<dbReference type="Proteomes" id="UP001165289">
    <property type="component" value="Unassembled WGS sequence"/>
</dbReference>
<dbReference type="GO" id="GO:0003924">
    <property type="term" value="F:GTPase activity"/>
    <property type="evidence" value="ECO:0007669"/>
    <property type="project" value="InterPro"/>
</dbReference>
<protein>
    <submittedName>
        <fullName evidence="3">Ras protein rab</fullName>
    </submittedName>
</protein>
<dbReference type="InterPro" id="IPR005225">
    <property type="entry name" value="Small_GTP-bd"/>
</dbReference>
<sequence>MADSSGYTTTKIPINFILDVFKESGSVNDKVKQVKESRNNASWVLIGTTGSTCEDDPCQVLTMEVIKFGDVIGDLMKLLPQDKILYCYIKLECINEQGTYRSLLIHWIGENVSRDYVNACEFHIDEIKEVIGISDDVVVSRNHQELMSKFKKLSRLEIPNREKLQKSSMAPYEVNFKLCIIGDSDVGKSSILKSFKCEGRGLKEHELPSATVGYNFHNYKFNVPNTNTTCKVNICDTGGQEKFRSMTIQHFRNSHVVLMVYDIADAKSFEAIPYWFDFVKEYVADKAIFMLVGNKSDLFEKREVKQIIAQNYAKENGCEYFECSTTQGSNIFHLFNQIEKNLPIVYPEMLIPQQDDTSNIDPGQEDRSRKKCCKV</sequence>
<dbReference type="AlphaFoldDB" id="A0AAV7JQL9"/>
<dbReference type="Pfam" id="PF00071">
    <property type="entry name" value="Ras"/>
    <property type="match status" value="1"/>
</dbReference>
<evidence type="ECO:0000313" key="4">
    <source>
        <dbReference type="Proteomes" id="UP001165289"/>
    </source>
</evidence>
<keyword evidence="2" id="KW-0547">Nucleotide-binding</keyword>
<dbReference type="Gene3D" id="3.40.20.10">
    <property type="entry name" value="Severin"/>
    <property type="match status" value="1"/>
</dbReference>
<evidence type="ECO:0000256" key="1">
    <source>
        <dbReference type="ARBA" id="ARBA00006270"/>
    </source>
</evidence>
<dbReference type="PROSITE" id="PS51421">
    <property type="entry name" value="RAS"/>
    <property type="match status" value="1"/>
</dbReference>
<evidence type="ECO:0000256" key="2">
    <source>
        <dbReference type="ARBA" id="ARBA00022741"/>
    </source>
</evidence>
<dbReference type="FunFam" id="3.40.50.300:FF:001329">
    <property type="entry name" value="Small GTP-binding protein, putative"/>
    <property type="match status" value="1"/>
</dbReference>
<dbReference type="InterPro" id="IPR027417">
    <property type="entry name" value="P-loop_NTPase"/>
</dbReference>